<protein>
    <submittedName>
        <fullName evidence="1">Uncharacterized protein</fullName>
    </submittedName>
</protein>
<keyword evidence="2" id="KW-1185">Reference proteome</keyword>
<evidence type="ECO:0000313" key="1">
    <source>
        <dbReference type="EMBL" id="KNF02930.1"/>
    </source>
</evidence>
<dbReference type="AlphaFoldDB" id="A0A0L0VV99"/>
<sequence>QYTLSASTAPSAPFPLSQSQKIPAAAMNITYLGTCFLVIATMLGNSDASSGSTLKTCIKTKKHESDKCWNAGCNTIVNNAKWRMQCPYKHCNQPGCREAWTPTRQICLACRSK</sequence>
<reference evidence="2" key="1">
    <citation type="submission" date="2014-03" db="EMBL/GenBank/DDBJ databases">
        <title>The Genome Sequence of Puccinia striiformis f. sp. tritici PST-78.</title>
        <authorList>
            <consortium name="The Broad Institute Genome Sequencing Platform"/>
            <person name="Cuomo C."/>
            <person name="Hulbert S."/>
            <person name="Chen X."/>
            <person name="Walker B."/>
            <person name="Young S.K."/>
            <person name="Zeng Q."/>
            <person name="Gargeya S."/>
            <person name="Fitzgerald M."/>
            <person name="Haas B."/>
            <person name="Abouelleil A."/>
            <person name="Alvarado L."/>
            <person name="Arachchi H.M."/>
            <person name="Berlin A.M."/>
            <person name="Chapman S.B."/>
            <person name="Goldberg J."/>
            <person name="Griggs A."/>
            <person name="Gujja S."/>
            <person name="Hansen M."/>
            <person name="Howarth C."/>
            <person name="Imamovic A."/>
            <person name="Larimer J."/>
            <person name="McCowan C."/>
            <person name="Montmayeur A."/>
            <person name="Murphy C."/>
            <person name="Neiman D."/>
            <person name="Pearson M."/>
            <person name="Priest M."/>
            <person name="Roberts A."/>
            <person name="Saif S."/>
            <person name="Shea T."/>
            <person name="Sisk P."/>
            <person name="Sykes S."/>
            <person name="Wortman J."/>
            <person name="Nusbaum C."/>
            <person name="Birren B."/>
        </authorList>
    </citation>
    <scope>NUCLEOTIDE SEQUENCE [LARGE SCALE GENOMIC DNA]</scope>
    <source>
        <strain evidence="2">race PST-78</strain>
    </source>
</reference>
<organism evidence="1 2">
    <name type="scientific">Puccinia striiformis f. sp. tritici PST-78</name>
    <dbReference type="NCBI Taxonomy" id="1165861"/>
    <lineage>
        <taxon>Eukaryota</taxon>
        <taxon>Fungi</taxon>
        <taxon>Dikarya</taxon>
        <taxon>Basidiomycota</taxon>
        <taxon>Pucciniomycotina</taxon>
        <taxon>Pucciniomycetes</taxon>
        <taxon>Pucciniales</taxon>
        <taxon>Pucciniaceae</taxon>
        <taxon>Puccinia</taxon>
    </lineage>
</organism>
<evidence type="ECO:0000313" key="2">
    <source>
        <dbReference type="Proteomes" id="UP000054564"/>
    </source>
</evidence>
<feature type="non-terminal residue" evidence="1">
    <location>
        <position position="1"/>
    </location>
</feature>
<name>A0A0L0VV99_9BASI</name>
<dbReference type="EMBL" id="AJIL01000020">
    <property type="protein sequence ID" value="KNF02930.1"/>
    <property type="molecule type" value="Genomic_DNA"/>
</dbReference>
<gene>
    <name evidence="1" type="ORF">PSTG_03879</name>
</gene>
<accession>A0A0L0VV99</accession>
<dbReference type="Proteomes" id="UP000054564">
    <property type="component" value="Unassembled WGS sequence"/>
</dbReference>
<comment type="caution">
    <text evidence="1">The sequence shown here is derived from an EMBL/GenBank/DDBJ whole genome shotgun (WGS) entry which is preliminary data.</text>
</comment>
<proteinExistence type="predicted"/>